<dbReference type="PROSITE" id="PS51482">
    <property type="entry name" value="DEGV"/>
    <property type="match status" value="1"/>
</dbReference>
<keyword evidence="3" id="KW-1185">Reference proteome</keyword>
<dbReference type="InterPro" id="IPR043168">
    <property type="entry name" value="DegV_C"/>
</dbReference>
<dbReference type="PANTHER" id="PTHR33434">
    <property type="entry name" value="DEGV DOMAIN-CONTAINING PROTEIN DR_1986-RELATED"/>
    <property type="match status" value="1"/>
</dbReference>
<name>A0A1M4SNP9_MARH1</name>
<dbReference type="OrthoDB" id="44900at2"/>
<dbReference type="RefSeq" id="WP_072862580.1">
    <property type="nucleotide sequence ID" value="NZ_FQUI01000002.1"/>
</dbReference>
<dbReference type="SUPFAM" id="SSF82549">
    <property type="entry name" value="DAK1/DegV-like"/>
    <property type="match status" value="1"/>
</dbReference>
<evidence type="ECO:0000256" key="1">
    <source>
        <dbReference type="ARBA" id="ARBA00023121"/>
    </source>
</evidence>
<proteinExistence type="predicted"/>
<keyword evidence="1" id="KW-0446">Lipid-binding</keyword>
<dbReference type="Pfam" id="PF02645">
    <property type="entry name" value="DegV"/>
    <property type="match status" value="1"/>
</dbReference>
<dbReference type="Proteomes" id="UP000184334">
    <property type="component" value="Unassembled WGS sequence"/>
</dbReference>
<gene>
    <name evidence="2" type="ORF">SAMN02745164_00241</name>
</gene>
<dbReference type="PANTHER" id="PTHR33434:SF2">
    <property type="entry name" value="FATTY ACID-BINDING PROTEIN TM_1468"/>
    <property type="match status" value="1"/>
</dbReference>
<dbReference type="STRING" id="1122195.SAMN02745164_00241"/>
<dbReference type="Gene3D" id="3.40.50.10170">
    <property type="match status" value="1"/>
</dbReference>
<accession>A0A1M4SNP9</accession>
<evidence type="ECO:0000313" key="3">
    <source>
        <dbReference type="Proteomes" id="UP000184334"/>
    </source>
</evidence>
<evidence type="ECO:0000313" key="2">
    <source>
        <dbReference type="EMBL" id="SHE33557.1"/>
    </source>
</evidence>
<dbReference type="InterPro" id="IPR050270">
    <property type="entry name" value="DegV_domain_contain"/>
</dbReference>
<dbReference type="EMBL" id="FQUI01000002">
    <property type="protein sequence ID" value="SHE33557.1"/>
    <property type="molecule type" value="Genomic_DNA"/>
</dbReference>
<dbReference type="GO" id="GO:0008289">
    <property type="term" value="F:lipid binding"/>
    <property type="evidence" value="ECO:0007669"/>
    <property type="project" value="UniProtKB-KW"/>
</dbReference>
<dbReference type="NCBIfam" id="TIGR00762">
    <property type="entry name" value="DegV"/>
    <property type="match status" value="1"/>
</dbReference>
<dbReference type="AlphaFoldDB" id="A0A1M4SNP9"/>
<comment type="caution">
    <text evidence="2">The sequence shown here is derived from an EMBL/GenBank/DDBJ whole genome shotgun (WGS) entry which is preliminary data.</text>
</comment>
<organism evidence="2 3">
    <name type="scientific">Marinitoga hydrogenitolerans (strain DSM 16785 / JCM 12826 / AT1271)</name>
    <dbReference type="NCBI Taxonomy" id="1122195"/>
    <lineage>
        <taxon>Bacteria</taxon>
        <taxon>Thermotogati</taxon>
        <taxon>Thermotogota</taxon>
        <taxon>Thermotogae</taxon>
        <taxon>Petrotogales</taxon>
        <taxon>Petrotogaceae</taxon>
        <taxon>Marinitoga</taxon>
    </lineage>
</organism>
<dbReference type="InterPro" id="IPR003797">
    <property type="entry name" value="DegV"/>
</dbReference>
<sequence length="292" mass="33381">MKRAIIIDSGCSPTNDWIKKYNLNFMGMKIYIDGKEYTDGVDLSHEYFYDVVKEAKDIHTAQPSLKEIMNFYERLKEKGYDEIVDIHFSSKMSGLYNTSKMAKNMLNDINVKIVDTKMVSIGASFVARRIVELLEDENRSFEDVEKLISTIINNTFMEFSVPTLKYLIKNGRIGKAAGMAGTLLKIVPVLTVEDGEITPLAKVRGINKAYKIMSDKAFEFIKDKPHNIKIYKVHGFDSNKEQENTVFNMFMEKFEKLGYKYELIEGRIWPTVACHGGPDIFGLGVYGEENPL</sequence>
<dbReference type="Gene3D" id="3.30.1180.10">
    <property type="match status" value="1"/>
</dbReference>
<protein>
    <submittedName>
        <fullName evidence="2">EDD domain protein, DegV family</fullName>
    </submittedName>
</protein>
<reference evidence="2" key="1">
    <citation type="submission" date="2016-11" db="EMBL/GenBank/DDBJ databases">
        <authorList>
            <person name="Varghese N."/>
            <person name="Submissions S."/>
        </authorList>
    </citation>
    <scope>NUCLEOTIDE SEQUENCE [LARGE SCALE GENOMIC DNA]</scope>
    <source>
        <strain evidence="2">DSM 16785</strain>
    </source>
</reference>